<dbReference type="SMART" id="SM00875">
    <property type="entry name" value="BACK"/>
    <property type="match status" value="1"/>
</dbReference>
<dbReference type="InterPro" id="IPR000210">
    <property type="entry name" value="BTB/POZ_dom"/>
</dbReference>
<dbReference type="AlphaFoldDB" id="A0A3P7NSM9"/>
<dbReference type="Gene3D" id="3.30.710.10">
    <property type="entry name" value="Potassium Channel Kv1.1, Chain A"/>
    <property type="match status" value="1"/>
</dbReference>
<name>A0A3P7NSM9_DIBLA</name>
<dbReference type="PROSITE" id="PS50097">
    <property type="entry name" value="BTB"/>
    <property type="match status" value="1"/>
</dbReference>
<evidence type="ECO:0000259" key="3">
    <source>
        <dbReference type="PROSITE" id="PS50097"/>
    </source>
</evidence>
<proteinExistence type="predicted"/>
<keyword evidence="5" id="KW-1185">Reference proteome</keyword>
<organism evidence="4 5">
    <name type="scientific">Dibothriocephalus latus</name>
    <name type="common">Fish tapeworm</name>
    <name type="synonym">Diphyllobothrium latum</name>
    <dbReference type="NCBI Taxonomy" id="60516"/>
    <lineage>
        <taxon>Eukaryota</taxon>
        <taxon>Metazoa</taxon>
        <taxon>Spiralia</taxon>
        <taxon>Lophotrochozoa</taxon>
        <taxon>Platyhelminthes</taxon>
        <taxon>Cestoda</taxon>
        <taxon>Eucestoda</taxon>
        <taxon>Diphyllobothriidea</taxon>
        <taxon>Diphyllobothriidae</taxon>
        <taxon>Dibothriocephalus</taxon>
    </lineage>
</organism>
<keyword evidence="2" id="KW-0677">Repeat</keyword>
<dbReference type="EMBL" id="UYRU01051539">
    <property type="protein sequence ID" value="VDN11482.1"/>
    <property type="molecule type" value="Genomic_DNA"/>
</dbReference>
<evidence type="ECO:0000313" key="4">
    <source>
        <dbReference type="EMBL" id="VDN11482.1"/>
    </source>
</evidence>
<evidence type="ECO:0000256" key="2">
    <source>
        <dbReference type="ARBA" id="ARBA00022737"/>
    </source>
</evidence>
<dbReference type="OrthoDB" id="2019572at2759"/>
<evidence type="ECO:0000256" key="1">
    <source>
        <dbReference type="ARBA" id="ARBA00022441"/>
    </source>
</evidence>
<dbReference type="PANTHER" id="PTHR24412">
    <property type="entry name" value="KELCH PROTEIN"/>
    <property type="match status" value="1"/>
</dbReference>
<dbReference type="SUPFAM" id="SSF117281">
    <property type="entry name" value="Kelch motif"/>
    <property type="match status" value="1"/>
</dbReference>
<protein>
    <recommendedName>
        <fullName evidence="3">BTB domain-containing protein</fullName>
    </recommendedName>
</protein>
<feature type="domain" description="BTB" evidence="3">
    <location>
        <begin position="32"/>
        <end position="100"/>
    </location>
</feature>
<dbReference type="InterPro" id="IPR011333">
    <property type="entry name" value="SKP1/BTB/POZ_sf"/>
</dbReference>
<dbReference type="SUPFAM" id="SSF54695">
    <property type="entry name" value="POZ domain"/>
    <property type="match status" value="1"/>
</dbReference>
<dbReference type="PANTHER" id="PTHR24412:SF489">
    <property type="entry name" value="RING FINGER DOMAIN AND KELCH REPEAT-CONTAINING PROTEIN DDB_G0271372"/>
    <property type="match status" value="1"/>
</dbReference>
<dbReference type="Proteomes" id="UP000281553">
    <property type="component" value="Unassembled WGS sequence"/>
</dbReference>
<dbReference type="Gene3D" id="2.120.10.80">
    <property type="entry name" value="Kelch-type beta propeller"/>
    <property type="match status" value="1"/>
</dbReference>
<reference evidence="4 5" key="1">
    <citation type="submission" date="2018-11" db="EMBL/GenBank/DDBJ databases">
        <authorList>
            <consortium name="Pathogen Informatics"/>
        </authorList>
    </citation>
    <scope>NUCLEOTIDE SEQUENCE [LARGE SCALE GENOMIC DNA]</scope>
</reference>
<sequence length="402" mass="44946">MTHQETQMFEDQPALIHCLPQLNNLRVAGKLADLTIELQNNVKVNAHRVVFASRMPSLCNALCKPPRTGQDFMLKWPQISPEVATSFIDYIYTGQLEVHEANAAGLTVLSQQLVLPQVEEWAVSFMATRLDSENIVNKWQLAELLKSDMLKTACLQHIKATFEDTVPTDFFIQLPSEAVLSLLRADDLQAESEESVLNAIQRWVSPLGEVDETRLVHAEAMMREVRWGQVDGDFRCQLQDDDEGFWNKNLGCAWYELPNLRQARGSAAAVALPDGRVFVMGGYGSQNNSWCTLSSVETCHLREPADWQGPRKASNVFWKDAAAMLYSRSGHDAVVFRGRIFVGGRQGSRTVDIFTPPDNKRPLGQWTHLTNSDTKSPTTALAVCQERLFSFGKSSVLHPATG</sequence>
<dbReference type="CDD" id="cd18186">
    <property type="entry name" value="BTB_POZ_ZBTB_KLHL-like"/>
    <property type="match status" value="1"/>
</dbReference>
<dbReference type="InterPro" id="IPR011705">
    <property type="entry name" value="BACK"/>
</dbReference>
<dbReference type="InterPro" id="IPR015915">
    <property type="entry name" value="Kelch-typ_b-propeller"/>
</dbReference>
<evidence type="ECO:0000313" key="5">
    <source>
        <dbReference type="Proteomes" id="UP000281553"/>
    </source>
</evidence>
<keyword evidence="1" id="KW-0880">Kelch repeat</keyword>
<dbReference type="Gene3D" id="1.25.40.420">
    <property type="match status" value="1"/>
</dbReference>
<dbReference type="Pfam" id="PF07707">
    <property type="entry name" value="BACK"/>
    <property type="match status" value="1"/>
</dbReference>
<accession>A0A3P7NSM9</accession>
<dbReference type="Pfam" id="PF00651">
    <property type="entry name" value="BTB"/>
    <property type="match status" value="1"/>
</dbReference>
<gene>
    <name evidence="4" type="ORF">DILT_LOCUS7313</name>
</gene>